<comment type="catalytic activity">
    <reaction evidence="1">
        <text>ATP + H2O = ADP + phosphate + H(+)</text>
        <dbReference type="Rhea" id="RHEA:13065"/>
        <dbReference type="ChEBI" id="CHEBI:15377"/>
        <dbReference type="ChEBI" id="CHEBI:15378"/>
        <dbReference type="ChEBI" id="CHEBI:30616"/>
        <dbReference type="ChEBI" id="CHEBI:43474"/>
        <dbReference type="ChEBI" id="CHEBI:456216"/>
        <dbReference type="EC" id="5.6.2.3"/>
    </reaction>
</comment>
<dbReference type="Pfam" id="PF05970">
    <property type="entry name" value="PIF1"/>
    <property type="match status" value="1"/>
</dbReference>
<reference evidence="4" key="1">
    <citation type="journal article" date="2020" name="BMC Genomics">
        <title>Correction to: Identification and distribution of gene clusters required for synthesis of sphingolipid metabolism inhibitors in diverse species of the filamentous fungus Fusarium.</title>
        <authorList>
            <person name="Kim H.S."/>
            <person name="Lohmar J.M."/>
            <person name="Busman M."/>
            <person name="Brown D.W."/>
            <person name="Naumann T.A."/>
            <person name="Divon H.H."/>
            <person name="Lysoe E."/>
            <person name="Uhlig S."/>
            <person name="Proctor R.H."/>
        </authorList>
    </citation>
    <scope>NUCLEOTIDE SEQUENCE</scope>
    <source>
        <strain evidence="4">NRRL 20472</strain>
    </source>
</reference>
<keyword evidence="5" id="KW-1185">Reference proteome</keyword>
<evidence type="ECO:0000313" key="4">
    <source>
        <dbReference type="EMBL" id="KAF4946589.1"/>
    </source>
</evidence>
<dbReference type="GO" id="GO:0000723">
    <property type="term" value="P:telomere maintenance"/>
    <property type="evidence" value="ECO:0007669"/>
    <property type="project" value="InterPro"/>
</dbReference>
<dbReference type="GO" id="GO:0016787">
    <property type="term" value="F:hydrolase activity"/>
    <property type="evidence" value="ECO:0007669"/>
    <property type="project" value="UniProtKB-KW"/>
</dbReference>
<keyword evidence="1" id="KW-0234">DNA repair</keyword>
<gene>
    <name evidence="4" type="ORF">FSARC_14162</name>
</gene>
<evidence type="ECO:0000259" key="3">
    <source>
        <dbReference type="Pfam" id="PF05970"/>
    </source>
</evidence>
<feature type="region of interest" description="Disordered" evidence="2">
    <location>
        <begin position="1"/>
        <end position="71"/>
    </location>
</feature>
<evidence type="ECO:0000313" key="5">
    <source>
        <dbReference type="Proteomes" id="UP000622797"/>
    </source>
</evidence>
<keyword evidence="1" id="KW-0378">Hydrolase</keyword>
<dbReference type="AlphaFoldDB" id="A0A8H4SW18"/>
<dbReference type="InterPro" id="IPR027417">
    <property type="entry name" value="P-loop_NTPase"/>
</dbReference>
<feature type="compositionally biased region" description="Acidic residues" evidence="2">
    <location>
        <begin position="19"/>
        <end position="31"/>
    </location>
</feature>
<sequence>MYLHPGPRPHDYYDALPEQPDEEEFEEDPEGEDHFSQQEWREVAAQLPQHDPDTEEVELPGNRDIDQAHDWSDNIGKFPRLTSQKIEYWKNIKASFSQPADDAIVEQAVASLNPEQRLVYDIFTDHLAASLDPNRDTPQPLLCQVDGQGGTGKSFLIQTPSAALKNRAAESVVRAAPTGITANTINETTLHSLLRLPVSRQVSTLPALSGNELTSLQASMAAVKYLIIEGKSMIGLKTLHAIDVRLRKIFPETKHEFFGDRSVLLLGDFYQSPPVVEKPLFAAGNLDNTFDVAGQNAYRQFDHTVELKQVVQQQGEDQALFRQALQGLRSGKPALTDWQLLCTRIQSQLGRHEVISFNEAVRIYPTTQQVRDYNRHHMELLNRPVILINPTHGSKYGNDADSEAAGNLHKTLPICLGARVMLTENIWTSVGLGSGAMGIVEDIAWEERPEGVDTSR</sequence>
<comment type="caution">
    <text evidence="4">The sequence shown here is derived from an EMBL/GenBank/DDBJ whole genome shotgun (WGS) entry which is preliminary data.</text>
</comment>
<feature type="compositionally biased region" description="Basic and acidic residues" evidence="2">
    <location>
        <begin position="32"/>
        <end position="42"/>
    </location>
</feature>
<dbReference type="InterPro" id="IPR051055">
    <property type="entry name" value="PIF1_helicase"/>
</dbReference>
<dbReference type="GO" id="GO:0006281">
    <property type="term" value="P:DNA repair"/>
    <property type="evidence" value="ECO:0007669"/>
    <property type="project" value="UniProtKB-KW"/>
</dbReference>
<feature type="compositionally biased region" description="Basic and acidic residues" evidence="2">
    <location>
        <begin position="61"/>
        <end position="71"/>
    </location>
</feature>
<keyword evidence="1" id="KW-0227">DNA damage</keyword>
<dbReference type="PANTHER" id="PTHR47642">
    <property type="entry name" value="ATP-DEPENDENT DNA HELICASE"/>
    <property type="match status" value="1"/>
</dbReference>
<protein>
    <recommendedName>
        <fullName evidence="1">ATP-dependent DNA helicase</fullName>
        <ecNumber evidence="1">5.6.2.3</ecNumber>
    </recommendedName>
</protein>
<keyword evidence="1" id="KW-0547">Nucleotide-binding</keyword>
<dbReference type="EC" id="5.6.2.3" evidence="1"/>
<comment type="cofactor">
    <cofactor evidence="1">
        <name>Mg(2+)</name>
        <dbReference type="ChEBI" id="CHEBI:18420"/>
    </cofactor>
</comment>
<reference evidence="4" key="2">
    <citation type="submission" date="2020-05" db="EMBL/GenBank/DDBJ databases">
        <authorList>
            <person name="Kim H.-S."/>
            <person name="Proctor R.H."/>
            <person name="Brown D.W."/>
        </authorList>
    </citation>
    <scope>NUCLEOTIDE SEQUENCE</scope>
    <source>
        <strain evidence="4">NRRL 20472</strain>
    </source>
</reference>
<proteinExistence type="inferred from homology"/>
<evidence type="ECO:0000256" key="2">
    <source>
        <dbReference type="SAM" id="MobiDB-lite"/>
    </source>
</evidence>
<dbReference type="OrthoDB" id="432234at2759"/>
<dbReference type="EMBL" id="JABEXW010001155">
    <property type="protein sequence ID" value="KAF4946589.1"/>
    <property type="molecule type" value="Genomic_DNA"/>
</dbReference>
<dbReference type="GO" id="GO:0005524">
    <property type="term" value="F:ATP binding"/>
    <property type="evidence" value="ECO:0007669"/>
    <property type="project" value="UniProtKB-KW"/>
</dbReference>
<dbReference type="InterPro" id="IPR010285">
    <property type="entry name" value="DNA_helicase_pif1-like_DEAD"/>
</dbReference>
<evidence type="ECO:0000256" key="1">
    <source>
        <dbReference type="RuleBase" id="RU363044"/>
    </source>
</evidence>
<keyword evidence="1" id="KW-0233">DNA recombination</keyword>
<comment type="similarity">
    <text evidence="1">Belongs to the helicase family.</text>
</comment>
<dbReference type="GO" id="GO:0006310">
    <property type="term" value="P:DNA recombination"/>
    <property type="evidence" value="ECO:0007669"/>
    <property type="project" value="UniProtKB-KW"/>
</dbReference>
<dbReference type="Proteomes" id="UP000622797">
    <property type="component" value="Unassembled WGS sequence"/>
</dbReference>
<feature type="domain" description="DNA helicase Pif1-like DEAD-box helicase" evidence="3">
    <location>
        <begin position="112"/>
        <end position="316"/>
    </location>
</feature>
<dbReference type="Gene3D" id="3.40.50.300">
    <property type="entry name" value="P-loop containing nucleotide triphosphate hydrolases"/>
    <property type="match status" value="1"/>
</dbReference>
<dbReference type="GO" id="GO:0043139">
    <property type="term" value="F:5'-3' DNA helicase activity"/>
    <property type="evidence" value="ECO:0007669"/>
    <property type="project" value="UniProtKB-EC"/>
</dbReference>
<organism evidence="4 5">
    <name type="scientific">Fusarium sarcochroum</name>
    <dbReference type="NCBI Taxonomy" id="1208366"/>
    <lineage>
        <taxon>Eukaryota</taxon>
        <taxon>Fungi</taxon>
        <taxon>Dikarya</taxon>
        <taxon>Ascomycota</taxon>
        <taxon>Pezizomycotina</taxon>
        <taxon>Sordariomycetes</taxon>
        <taxon>Hypocreomycetidae</taxon>
        <taxon>Hypocreales</taxon>
        <taxon>Nectriaceae</taxon>
        <taxon>Fusarium</taxon>
        <taxon>Fusarium lateritium species complex</taxon>
    </lineage>
</organism>
<keyword evidence="1" id="KW-0067">ATP-binding</keyword>
<dbReference type="SUPFAM" id="SSF52540">
    <property type="entry name" value="P-loop containing nucleoside triphosphate hydrolases"/>
    <property type="match status" value="2"/>
</dbReference>
<accession>A0A8H4SW18</accession>
<name>A0A8H4SW18_9HYPO</name>
<keyword evidence="1" id="KW-0347">Helicase</keyword>
<dbReference type="PANTHER" id="PTHR47642:SF6">
    <property type="entry name" value="ATP-DEPENDENT DNA HELICASE"/>
    <property type="match status" value="1"/>
</dbReference>